<evidence type="ECO:0000313" key="1">
    <source>
        <dbReference type="EMBL" id="PZW34344.1"/>
    </source>
</evidence>
<name>A0A326UF62_THEHA</name>
<dbReference type="EMBL" id="QKUF01000002">
    <property type="protein sequence ID" value="PZW34344.1"/>
    <property type="molecule type" value="Genomic_DNA"/>
</dbReference>
<evidence type="ECO:0000313" key="2">
    <source>
        <dbReference type="Proteomes" id="UP000248806"/>
    </source>
</evidence>
<comment type="caution">
    <text evidence="1">The sequence shown here is derived from an EMBL/GenBank/DDBJ whole genome shotgun (WGS) entry which is preliminary data.</text>
</comment>
<protein>
    <submittedName>
        <fullName evidence="1">Uncharacterized protein</fullName>
    </submittedName>
</protein>
<dbReference type="AlphaFoldDB" id="A0A326UF62"/>
<sequence length="230" mass="26569">MILYPELQHFTLADVYASTFDLVMLRHLAAHVQEALRWPLAPGALPFLAQTRDEYSYAHRIVLYQNRDTFERGPLFFVGFLGKKRLDPEAAVVEALTEVDKTLIMELAKAPDILSYSSVELHDGNWCNLVVFRKQEAKETVTQHQMHMLAAHQLAPQYYEWIRLHRGILLEGFTPGQLVIVSTKFYLFGDEGREAAMRSGSLTRTYTYMNAQARIYEYSYPRPEHVVVEL</sequence>
<gene>
    <name evidence="1" type="ORF">EI42_01181</name>
</gene>
<accession>A0A326UF62</accession>
<organism evidence="1 2">
    <name type="scientific">Thermosporothrix hazakensis</name>
    <dbReference type="NCBI Taxonomy" id="644383"/>
    <lineage>
        <taxon>Bacteria</taxon>
        <taxon>Bacillati</taxon>
        <taxon>Chloroflexota</taxon>
        <taxon>Ktedonobacteria</taxon>
        <taxon>Ktedonobacterales</taxon>
        <taxon>Thermosporotrichaceae</taxon>
        <taxon>Thermosporothrix</taxon>
    </lineage>
</organism>
<keyword evidence="2" id="KW-1185">Reference proteome</keyword>
<dbReference type="RefSeq" id="WP_111319811.1">
    <property type="nucleotide sequence ID" value="NZ_BIFX01000001.1"/>
</dbReference>
<dbReference type="Proteomes" id="UP000248806">
    <property type="component" value="Unassembled WGS sequence"/>
</dbReference>
<proteinExistence type="predicted"/>
<reference evidence="1 2" key="1">
    <citation type="submission" date="2018-06" db="EMBL/GenBank/DDBJ databases">
        <title>Genomic Encyclopedia of Archaeal and Bacterial Type Strains, Phase II (KMG-II): from individual species to whole genera.</title>
        <authorList>
            <person name="Goeker M."/>
        </authorList>
    </citation>
    <scope>NUCLEOTIDE SEQUENCE [LARGE SCALE GENOMIC DNA]</scope>
    <source>
        <strain evidence="1 2">ATCC BAA-1881</strain>
    </source>
</reference>
<dbReference type="OrthoDB" id="164059at2"/>